<dbReference type="PROSITE" id="PS50045">
    <property type="entry name" value="SIGMA54_INTERACT_4"/>
    <property type="match status" value="1"/>
</dbReference>
<dbReference type="Gene3D" id="1.10.8.60">
    <property type="match status" value="1"/>
</dbReference>
<dbReference type="PROSITE" id="PS00676">
    <property type="entry name" value="SIGMA54_INTERACT_2"/>
    <property type="match status" value="1"/>
</dbReference>
<dbReference type="PRINTS" id="PR01590">
    <property type="entry name" value="HTHFIS"/>
</dbReference>
<keyword evidence="3" id="KW-0805">Transcription regulation</keyword>
<dbReference type="PROSITE" id="PS00688">
    <property type="entry name" value="SIGMA54_INTERACT_3"/>
    <property type="match status" value="1"/>
</dbReference>
<dbReference type="FunFam" id="3.40.50.300:FF:000006">
    <property type="entry name" value="DNA-binding transcriptional regulator NtrC"/>
    <property type="match status" value="1"/>
</dbReference>
<dbReference type="GO" id="GO:0005524">
    <property type="term" value="F:ATP binding"/>
    <property type="evidence" value="ECO:0007669"/>
    <property type="project" value="UniProtKB-KW"/>
</dbReference>
<sequence>MTTGEIAFRDSTTRVPAENAPELLDLCDRLLSRAADQSDRASYLNQALSDLGVEFGASWLGIATRQPDWDIVAEHGRRPQNDLPWPLFAEALDRDGGCWSGDATGNPGTWIASVVSGNTLLALSGSRLNRADVPSAMTAGRYLGHALKCLGNLESALHRVTQLRATLEIARTFAREKETQPLLELIAHESTKLMHCDRASIFIWDREQKQIVACPALGVEGGRLWLPDNKGIVGEVIHSGNAIRVDDAYSDPRFDQSVDRTSGYRTNNLLCVPMQDSDGRCIGAFELINKHDGPFTDADLEAVEELSIQAAIAVQNARERDHLIRSNRQLTEQVTGGVMIIGDSPAVAAMRSTIDRLAATDLPVLILGESGTGKEVAAQALHYHGPRAEHPFVAVNCAALSETLLESELFGHEKGAFTDAHATHVGKFELAEGGTLFLDEIGDMSLNGQAKLLRVLEQKVITRVGGSQAIPINVRVIAATNANLAEAVREKRFRQDLFYRLSVVTVDIPPLRERSEDVIPLAMFFLDRFCQQANRKPLELAPDARRRLQAHSWPGNVRELRNLMERVAFLAPGPRVEPNDIAFILSPERDAFDDLAEGIGLTDATQRFQQEYIRRAIKRVQGNMSDAARLLGLHRSNLYRKMRQLGMEVTEAKE</sequence>
<evidence type="ECO:0000313" key="8">
    <source>
        <dbReference type="Proteomes" id="UP000320496"/>
    </source>
</evidence>
<dbReference type="Pfam" id="PF01590">
    <property type="entry name" value="GAF"/>
    <property type="match status" value="1"/>
</dbReference>
<dbReference type="PANTHER" id="PTHR32071">
    <property type="entry name" value="TRANSCRIPTIONAL REGULATORY PROTEIN"/>
    <property type="match status" value="1"/>
</dbReference>
<dbReference type="InterPro" id="IPR027417">
    <property type="entry name" value="P-loop_NTPase"/>
</dbReference>
<gene>
    <name evidence="7" type="primary">vnfA_2</name>
    <name evidence="7" type="ORF">Mal4_51490</name>
</gene>
<feature type="domain" description="Sigma-54 factor interaction" evidence="6">
    <location>
        <begin position="340"/>
        <end position="569"/>
    </location>
</feature>
<dbReference type="InterPro" id="IPR002197">
    <property type="entry name" value="HTH_Fis"/>
</dbReference>
<dbReference type="KEGG" id="mri:Mal4_51490"/>
<evidence type="ECO:0000259" key="6">
    <source>
        <dbReference type="PROSITE" id="PS50045"/>
    </source>
</evidence>
<dbReference type="Gene3D" id="3.30.450.40">
    <property type="match status" value="1"/>
</dbReference>
<dbReference type="InterPro" id="IPR029016">
    <property type="entry name" value="GAF-like_dom_sf"/>
</dbReference>
<dbReference type="Proteomes" id="UP000320496">
    <property type="component" value="Chromosome"/>
</dbReference>
<evidence type="ECO:0000256" key="3">
    <source>
        <dbReference type="ARBA" id="ARBA00023015"/>
    </source>
</evidence>
<keyword evidence="8" id="KW-1185">Reference proteome</keyword>
<reference evidence="7 8" key="1">
    <citation type="submission" date="2019-02" db="EMBL/GenBank/DDBJ databases">
        <title>Deep-cultivation of Planctomycetes and their phenomic and genomic characterization uncovers novel biology.</title>
        <authorList>
            <person name="Wiegand S."/>
            <person name="Jogler M."/>
            <person name="Boedeker C."/>
            <person name="Pinto D."/>
            <person name="Vollmers J."/>
            <person name="Rivas-Marin E."/>
            <person name="Kohn T."/>
            <person name="Peeters S.H."/>
            <person name="Heuer A."/>
            <person name="Rast P."/>
            <person name="Oberbeckmann S."/>
            <person name="Bunk B."/>
            <person name="Jeske O."/>
            <person name="Meyerdierks A."/>
            <person name="Storesund J.E."/>
            <person name="Kallscheuer N."/>
            <person name="Luecker S."/>
            <person name="Lage O.M."/>
            <person name="Pohl T."/>
            <person name="Merkel B.J."/>
            <person name="Hornburger P."/>
            <person name="Mueller R.-W."/>
            <person name="Bruemmer F."/>
            <person name="Labrenz M."/>
            <person name="Spormann A.M."/>
            <person name="Op den Camp H."/>
            <person name="Overmann J."/>
            <person name="Amann R."/>
            <person name="Jetten M.S.M."/>
            <person name="Mascher T."/>
            <person name="Medema M.H."/>
            <person name="Devos D.P."/>
            <person name="Kaster A.-K."/>
            <person name="Ovreas L."/>
            <person name="Rohde M."/>
            <person name="Galperin M.Y."/>
            <person name="Jogler C."/>
        </authorList>
    </citation>
    <scope>NUCLEOTIDE SEQUENCE [LARGE SCALE GENOMIC DNA]</scope>
    <source>
        <strain evidence="7 8">Mal4</strain>
    </source>
</reference>
<accession>A0A517ZEB4</accession>
<evidence type="ECO:0000256" key="2">
    <source>
        <dbReference type="ARBA" id="ARBA00022840"/>
    </source>
</evidence>
<dbReference type="Gene3D" id="3.40.50.300">
    <property type="entry name" value="P-loop containing nucleotide triphosphate hydrolases"/>
    <property type="match status" value="1"/>
</dbReference>
<dbReference type="Pfam" id="PF25601">
    <property type="entry name" value="AAA_lid_14"/>
    <property type="match status" value="1"/>
</dbReference>
<evidence type="ECO:0000256" key="4">
    <source>
        <dbReference type="ARBA" id="ARBA00023125"/>
    </source>
</evidence>
<dbReference type="InterPro" id="IPR025943">
    <property type="entry name" value="Sigma_54_int_dom_ATP-bd_2"/>
</dbReference>
<dbReference type="SUPFAM" id="SSF52540">
    <property type="entry name" value="P-loop containing nucleoside triphosphate hydrolases"/>
    <property type="match status" value="1"/>
</dbReference>
<dbReference type="SUPFAM" id="SSF46689">
    <property type="entry name" value="Homeodomain-like"/>
    <property type="match status" value="1"/>
</dbReference>
<protein>
    <submittedName>
        <fullName evidence="7">Nitrogen fixation protein VnfA</fullName>
    </submittedName>
</protein>
<dbReference type="SUPFAM" id="SSF55781">
    <property type="entry name" value="GAF domain-like"/>
    <property type="match status" value="1"/>
</dbReference>
<dbReference type="AlphaFoldDB" id="A0A517ZEB4"/>
<name>A0A517ZEB4_9PLAN</name>
<proteinExistence type="predicted"/>
<dbReference type="EMBL" id="CP036275">
    <property type="protein sequence ID" value="QDU40789.1"/>
    <property type="molecule type" value="Genomic_DNA"/>
</dbReference>
<dbReference type="InterPro" id="IPR003018">
    <property type="entry name" value="GAF"/>
</dbReference>
<dbReference type="InterPro" id="IPR002078">
    <property type="entry name" value="Sigma_54_int"/>
</dbReference>
<dbReference type="InterPro" id="IPR058031">
    <property type="entry name" value="AAA_lid_NorR"/>
</dbReference>
<dbReference type="RefSeq" id="WP_197443810.1">
    <property type="nucleotide sequence ID" value="NZ_CP036275.1"/>
</dbReference>
<evidence type="ECO:0000313" key="7">
    <source>
        <dbReference type="EMBL" id="QDU40789.1"/>
    </source>
</evidence>
<dbReference type="GO" id="GO:0043565">
    <property type="term" value="F:sequence-specific DNA binding"/>
    <property type="evidence" value="ECO:0007669"/>
    <property type="project" value="InterPro"/>
</dbReference>
<dbReference type="InterPro" id="IPR025944">
    <property type="entry name" value="Sigma_54_int_dom_CS"/>
</dbReference>
<dbReference type="PANTHER" id="PTHR32071:SF57">
    <property type="entry name" value="C4-DICARBOXYLATE TRANSPORT TRANSCRIPTIONAL REGULATORY PROTEIN DCTD"/>
    <property type="match status" value="1"/>
</dbReference>
<evidence type="ECO:0000256" key="1">
    <source>
        <dbReference type="ARBA" id="ARBA00022741"/>
    </source>
</evidence>
<dbReference type="SMART" id="SM00382">
    <property type="entry name" value="AAA"/>
    <property type="match status" value="1"/>
</dbReference>
<organism evidence="7 8">
    <name type="scientific">Maioricimonas rarisocia</name>
    <dbReference type="NCBI Taxonomy" id="2528026"/>
    <lineage>
        <taxon>Bacteria</taxon>
        <taxon>Pseudomonadati</taxon>
        <taxon>Planctomycetota</taxon>
        <taxon>Planctomycetia</taxon>
        <taxon>Planctomycetales</taxon>
        <taxon>Planctomycetaceae</taxon>
        <taxon>Maioricimonas</taxon>
    </lineage>
</organism>
<keyword evidence="4" id="KW-0238">DNA-binding</keyword>
<dbReference type="Pfam" id="PF00158">
    <property type="entry name" value="Sigma54_activat"/>
    <property type="match status" value="1"/>
</dbReference>
<dbReference type="GO" id="GO:0006355">
    <property type="term" value="P:regulation of DNA-templated transcription"/>
    <property type="evidence" value="ECO:0007669"/>
    <property type="project" value="InterPro"/>
</dbReference>
<evidence type="ECO:0000256" key="5">
    <source>
        <dbReference type="ARBA" id="ARBA00023163"/>
    </source>
</evidence>
<keyword evidence="5" id="KW-0804">Transcription</keyword>
<keyword evidence="2" id="KW-0067">ATP-binding</keyword>
<dbReference type="InterPro" id="IPR009057">
    <property type="entry name" value="Homeodomain-like_sf"/>
</dbReference>
<dbReference type="SMART" id="SM00065">
    <property type="entry name" value="GAF"/>
    <property type="match status" value="1"/>
</dbReference>
<dbReference type="CDD" id="cd00009">
    <property type="entry name" value="AAA"/>
    <property type="match status" value="1"/>
</dbReference>
<dbReference type="Gene3D" id="1.10.10.60">
    <property type="entry name" value="Homeodomain-like"/>
    <property type="match status" value="1"/>
</dbReference>
<keyword evidence="1" id="KW-0547">Nucleotide-binding</keyword>
<dbReference type="InterPro" id="IPR003593">
    <property type="entry name" value="AAA+_ATPase"/>
</dbReference>
<dbReference type="Pfam" id="PF02954">
    <property type="entry name" value="HTH_8"/>
    <property type="match status" value="1"/>
</dbReference>